<evidence type="ECO:0000313" key="2">
    <source>
        <dbReference type="EMBL" id="MDR8264034.1"/>
    </source>
</evidence>
<dbReference type="SUPFAM" id="SSF52540">
    <property type="entry name" value="P-loop containing nucleoside triphosphate hydrolases"/>
    <property type="match status" value="1"/>
</dbReference>
<dbReference type="Pfam" id="PF13614">
    <property type="entry name" value="AAA_31"/>
    <property type="match status" value="1"/>
</dbReference>
<evidence type="ECO:0000259" key="1">
    <source>
        <dbReference type="Pfam" id="PF13614"/>
    </source>
</evidence>
<organism evidence="2">
    <name type="scientific">Acinetobacter baumannii</name>
    <dbReference type="NCBI Taxonomy" id="470"/>
    <lineage>
        <taxon>Bacteria</taxon>
        <taxon>Pseudomonadati</taxon>
        <taxon>Pseudomonadota</taxon>
        <taxon>Gammaproteobacteria</taxon>
        <taxon>Moraxellales</taxon>
        <taxon>Moraxellaceae</taxon>
        <taxon>Acinetobacter</taxon>
        <taxon>Acinetobacter calcoaceticus/baumannii complex</taxon>
    </lineage>
</organism>
<feature type="domain" description="AAA" evidence="1">
    <location>
        <begin position="2"/>
        <end position="49"/>
    </location>
</feature>
<dbReference type="InterPro" id="IPR025669">
    <property type="entry name" value="AAA_dom"/>
</dbReference>
<comment type="caution">
    <text evidence="2">The sequence shown here is derived from an EMBL/GenBank/DDBJ whole genome shotgun (WGS) entry which is preliminary data.</text>
</comment>
<dbReference type="InterPro" id="IPR050678">
    <property type="entry name" value="DNA_Partitioning_ATPase"/>
</dbReference>
<dbReference type="EMBL" id="VMBB01001369">
    <property type="protein sequence ID" value="MDR8264034.1"/>
    <property type="molecule type" value="Genomic_DNA"/>
</dbReference>
<dbReference type="PANTHER" id="PTHR13696">
    <property type="entry name" value="P-LOOP CONTAINING NUCLEOSIDE TRIPHOSPHATE HYDROLASE"/>
    <property type="match status" value="1"/>
</dbReference>
<protein>
    <submittedName>
        <fullName evidence="2">ParA family protein</fullName>
    </submittedName>
</protein>
<proteinExistence type="predicted"/>
<reference evidence="2" key="1">
    <citation type="submission" date="2019-07" db="EMBL/GenBank/DDBJ databases">
        <title>Biological characteristics of mucoid Acinetobacter baumannii from a general hospital in China.</title>
        <authorList>
            <person name="Hua X."/>
            <person name="Yu Y."/>
        </authorList>
    </citation>
    <scope>NUCLEOTIDE SEQUENCE [LARGE SCALE GENOMIC DNA]</scope>
    <source>
        <strain evidence="2">N41</strain>
    </source>
</reference>
<feature type="non-terminal residue" evidence="2">
    <location>
        <position position="50"/>
    </location>
</feature>
<accession>A0ABD5DFX3</accession>
<dbReference type="InterPro" id="IPR027417">
    <property type="entry name" value="P-loop_NTPase"/>
</dbReference>
<dbReference type="AlphaFoldDB" id="A0ABD5DFX3"/>
<name>A0ABD5DFX3_ACIBA</name>
<dbReference type="PANTHER" id="PTHR13696:SF99">
    <property type="entry name" value="COBYRINIC ACID AC-DIAMIDE SYNTHASE"/>
    <property type="match status" value="1"/>
</dbReference>
<dbReference type="Gene3D" id="3.40.50.300">
    <property type="entry name" value="P-loop containing nucleotide triphosphate hydrolases"/>
    <property type="match status" value="1"/>
</dbReference>
<sequence length="50" mass="5364">MAKVISMINWKGGVGKSTLSLHLGVGLMLGSDEHPKVLLIDLDPQSNLSY</sequence>
<gene>
    <name evidence="2" type="ORF">FPK87_26805</name>
</gene>
<dbReference type="CDD" id="cd02042">
    <property type="entry name" value="ParAB_family"/>
    <property type="match status" value="1"/>
</dbReference>